<sequence>MDRPSLKIRLLRRLFAWFGRMRPSTRLRLGKTLGWLSYKLVKPRVRVARRNLELCFPALTGDEREHLLRQHFHALAQSVLDRGVLWFGTPDAVRAMVRVEGFEHLQRCLDDKQPSLLLAPHFIGLDAAASRLTMDVPSSATMYSTQSDAEIDALIREGRTRFNDVQLVSRRDGIRTLLKHVRDGRPIYYLPDMDFGSRGSIFAPFFGNPAATLTSTAQIAGKWALPVLPILSVWHPEDGTYTIRVLPPLEDFPGEDGPEAATVRLNQLIEGWVRECPSQYYWVHRRFKTTPPGMTGRY</sequence>
<dbReference type="EMBL" id="LBNE01000001">
    <property type="protein sequence ID" value="KKO73308.1"/>
    <property type="molecule type" value="Genomic_DNA"/>
</dbReference>
<dbReference type="OrthoDB" id="9803456at2"/>
<evidence type="ECO:0000313" key="9">
    <source>
        <dbReference type="Proteomes" id="UP000078084"/>
    </source>
</evidence>
<dbReference type="CDD" id="cd07984">
    <property type="entry name" value="LPLAT_LABLAT-like"/>
    <property type="match status" value="1"/>
</dbReference>
<evidence type="ECO:0000256" key="5">
    <source>
        <dbReference type="ARBA" id="ARBA00023136"/>
    </source>
</evidence>
<dbReference type="STRING" id="206506.AAV32_03360"/>
<keyword evidence="2" id="KW-1003">Cell membrane</keyword>
<evidence type="ECO:0000256" key="1">
    <source>
        <dbReference type="ARBA" id="ARBA00004533"/>
    </source>
</evidence>
<evidence type="ECO:0000256" key="6">
    <source>
        <dbReference type="ARBA" id="ARBA00023315"/>
    </source>
</evidence>
<evidence type="ECO:0000256" key="4">
    <source>
        <dbReference type="ARBA" id="ARBA00022679"/>
    </source>
</evidence>
<dbReference type="PATRIC" id="fig|206506.3.peg.737"/>
<dbReference type="GO" id="GO:0016746">
    <property type="term" value="F:acyltransferase activity"/>
    <property type="evidence" value="ECO:0007669"/>
    <property type="project" value="UniProtKB-KW"/>
</dbReference>
<evidence type="ECO:0000313" key="8">
    <source>
        <dbReference type="EMBL" id="RZS73381.1"/>
    </source>
</evidence>
<gene>
    <name evidence="7" type="ORF">AAV32_03360</name>
    <name evidence="8" type="ORF">EV679_0572</name>
</gene>
<proteinExistence type="predicted"/>
<dbReference type="GO" id="GO:0005886">
    <property type="term" value="C:plasma membrane"/>
    <property type="evidence" value="ECO:0007669"/>
    <property type="project" value="UniProtKB-SubCell"/>
</dbReference>
<dbReference type="EMBL" id="SGWZ01000001">
    <property type="protein sequence ID" value="RZS73381.1"/>
    <property type="molecule type" value="Genomic_DNA"/>
</dbReference>
<comment type="subcellular location">
    <subcellularLocation>
        <location evidence="1">Cell inner membrane</location>
    </subcellularLocation>
</comment>
<keyword evidence="6 7" id="KW-0012">Acyltransferase</keyword>
<dbReference type="PIRSF" id="PIRSF026649">
    <property type="entry name" value="MsbB"/>
    <property type="match status" value="1"/>
</dbReference>
<dbReference type="PANTHER" id="PTHR30606">
    <property type="entry name" value="LIPID A BIOSYNTHESIS LAUROYL ACYLTRANSFERASE"/>
    <property type="match status" value="1"/>
</dbReference>
<dbReference type="Proteomes" id="UP000292039">
    <property type="component" value="Unassembled WGS sequence"/>
</dbReference>
<reference evidence="7 9" key="1">
    <citation type="submission" date="2015-04" db="EMBL/GenBank/DDBJ databases">
        <title>Genome sequence of Kerstersia gyiorum CG1.</title>
        <authorList>
            <person name="Greninger A.L."/>
            <person name="Kozyreva V."/>
            <person name="Chaturvedi V."/>
        </authorList>
    </citation>
    <scope>NUCLEOTIDE SEQUENCE [LARGE SCALE GENOMIC DNA]</scope>
    <source>
        <strain evidence="7 9">CG1</strain>
    </source>
</reference>
<evidence type="ECO:0000256" key="2">
    <source>
        <dbReference type="ARBA" id="ARBA00022475"/>
    </source>
</evidence>
<dbReference type="AlphaFoldDB" id="A0A171KWP1"/>
<keyword evidence="9" id="KW-1185">Reference proteome</keyword>
<evidence type="ECO:0000313" key="10">
    <source>
        <dbReference type="Proteomes" id="UP000292039"/>
    </source>
</evidence>
<dbReference type="RefSeq" id="WP_068367467.1">
    <property type="nucleotide sequence ID" value="NZ_CBCSEB010000010.1"/>
</dbReference>
<keyword evidence="3" id="KW-0997">Cell inner membrane</keyword>
<comment type="caution">
    <text evidence="7">The sequence shown here is derived from an EMBL/GenBank/DDBJ whole genome shotgun (WGS) entry which is preliminary data.</text>
</comment>
<dbReference type="GO" id="GO:0009247">
    <property type="term" value="P:glycolipid biosynthetic process"/>
    <property type="evidence" value="ECO:0007669"/>
    <property type="project" value="UniProtKB-ARBA"/>
</dbReference>
<keyword evidence="4 7" id="KW-0808">Transferase</keyword>
<organism evidence="7 9">
    <name type="scientific">Kerstersia gyiorum</name>
    <dbReference type="NCBI Taxonomy" id="206506"/>
    <lineage>
        <taxon>Bacteria</taxon>
        <taxon>Pseudomonadati</taxon>
        <taxon>Pseudomonadota</taxon>
        <taxon>Betaproteobacteria</taxon>
        <taxon>Burkholderiales</taxon>
        <taxon>Alcaligenaceae</taxon>
        <taxon>Kerstersia</taxon>
    </lineage>
</organism>
<evidence type="ECO:0000313" key="7">
    <source>
        <dbReference type="EMBL" id="KKO73308.1"/>
    </source>
</evidence>
<reference evidence="8 10" key="2">
    <citation type="submission" date="2019-02" db="EMBL/GenBank/DDBJ databases">
        <title>Genomic Encyclopedia of Type Strains, Phase IV (KMG-IV): sequencing the most valuable type-strain genomes for metagenomic binning, comparative biology and taxonomic classification.</title>
        <authorList>
            <person name="Goeker M."/>
        </authorList>
    </citation>
    <scope>NUCLEOTIDE SEQUENCE [LARGE SCALE GENOMIC DNA]</scope>
    <source>
        <strain evidence="8 10">DSM 16618</strain>
    </source>
</reference>
<dbReference type="Proteomes" id="UP000078084">
    <property type="component" value="Unassembled WGS sequence"/>
</dbReference>
<keyword evidence="5" id="KW-0472">Membrane</keyword>
<dbReference type="InterPro" id="IPR004960">
    <property type="entry name" value="LipA_acyltrans"/>
</dbReference>
<accession>A0A171KWP1</accession>
<name>A0A171KWP1_9BURK</name>
<dbReference type="PANTHER" id="PTHR30606:SF9">
    <property type="entry name" value="LIPID A BIOSYNTHESIS LAUROYLTRANSFERASE"/>
    <property type="match status" value="1"/>
</dbReference>
<dbReference type="Pfam" id="PF03279">
    <property type="entry name" value="Lip_A_acyltrans"/>
    <property type="match status" value="1"/>
</dbReference>
<evidence type="ECO:0000256" key="3">
    <source>
        <dbReference type="ARBA" id="ARBA00022519"/>
    </source>
</evidence>
<protein>
    <submittedName>
        <fullName evidence="7">Acyltransferase</fullName>
    </submittedName>
    <submittedName>
        <fullName evidence="8">KDO2-lipid IV(A) lauroyltransferase</fullName>
    </submittedName>
</protein>